<proteinExistence type="predicted"/>
<keyword evidence="2" id="KW-1185">Reference proteome</keyword>
<organism evidence="1 2">
    <name type="scientific">Sporanaerobium hydrogeniformans</name>
    <dbReference type="NCBI Taxonomy" id="3072179"/>
    <lineage>
        <taxon>Bacteria</taxon>
        <taxon>Bacillati</taxon>
        <taxon>Bacillota</taxon>
        <taxon>Clostridia</taxon>
        <taxon>Lachnospirales</taxon>
        <taxon>Lachnospiraceae</taxon>
        <taxon>Sporanaerobium</taxon>
    </lineage>
</organism>
<sequence length="280" mass="31891">MYGNKVHIKDWKAIGESVQGASHLRSGKPCQDALLLESLEGQKLLCALADGHGSERCKYSKDGAELGVKVIHWFWEELLKSHSDLFLYEFLSQTKDIDLPKALEKEWKQAVKAFHQKSGRQEAESDQELWTWYGSTLLFILVTKQLVFAMQLGDGDILAVFEGGETSWLLPYEKQYGTETYSLCQKNAWQYFRSFLAPLSYYTTRPQLFLLSTDGYANSFISSEGFLQIGEDYLKLLKQKSSLYLESHLREWLEEATRCGSGDDITVAVIYTTELEKGGC</sequence>
<evidence type="ECO:0000313" key="2">
    <source>
        <dbReference type="Proteomes" id="UP000224460"/>
    </source>
</evidence>
<dbReference type="EMBL" id="PEDL01000005">
    <property type="protein sequence ID" value="PHV71012.1"/>
    <property type="molecule type" value="Genomic_DNA"/>
</dbReference>
<accession>A0AC61DEN5</accession>
<gene>
    <name evidence="1" type="ORF">CS063_06665</name>
</gene>
<evidence type="ECO:0000313" key="1">
    <source>
        <dbReference type="EMBL" id="PHV71012.1"/>
    </source>
</evidence>
<comment type="caution">
    <text evidence="1">The sequence shown here is derived from an EMBL/GenBank/DDBJ whole genome shotgun (WGS) entry which is preliminary data.</text>
</comment>
<dbReference type="Proteomes" id="UP000224460">
    <property type="component" value="Unassembled WGS sequence"/>
</dbReference>
<name>A0AC61DEN5_9FIRM</name>
<protein>
    <submittedName>
        <fullName evidence="1">Uncharacterized protein</fullName>
    </submittedName>
</protein>
<reference evidence="1" key="1">
    <citation type="submission" date="2017-10" db="EMBL/GenBank/DDBJ databases">
        <title>Genome sequence of cellulolytic Lachnospiraceae bacterium XHS1971 isolated from hotspring sediment.</title>
        <authorList>
            <person name="Vasudevan G."/>
            <person name="Joshi A.J."/>
            <person name="Hivarkar S."/>
            <person name="Lanjekar V.B."/>
            <person name="Dhakephalkar P.K."/>
            <person name="Dagar S."/>
        </authorList>
    </citation>
    <scope>NUCLEOTIDE SEQUENCE</scope>
    <source>
        <strain evidence="1">XHS1971</strain>
    </source>
</reference>